<proteinExistence type="predicted"/>
<sequence>MIIETKYTEKDYHNAFSSYYSSVWVFKIFPMFGTIAFVLPFILYGIYKRLSYHLGLLLIVSLFCFLFKWIIITFNVKEMKSNKNFGSANVVEFFNDGRIEARSENAKSEFRIDSFIHYKVSKGWIYLFIQKNLFIPIRISDATPNESFEELLGLLHKFGIKKKG</sequence>
<organism evidence="2 3">
    <name type="scientific">Candidatus Lokiarchaeum ossiferum</name>
    <dbReference type="NCBI Taxonomy" id="2951803"/>
    <lineage>
        <taxon>Archaea</taxon>
        <taxon>Promethearchaeati</taxon>
        <taxon>Promethearchaeota</taxon>
        <taxon>Promethearchaeia</taxon>
        <taxon>Promethearchaeales</taxon>
        <taxon>Promethearchaeaceae</taxon>
        <taxon>Candidatus Lokiarchaeum</taxon>
    </lineage>
</organism>
<keyword evidence="1" id="KW-0472">Membrane</keyword>
<dbReference type="EMBL" id="CP104013">
    <property type="protein sequence ID" value="UYP46217.1"/>
    <property type="molecule type" value="Genomic_DNA"/>
</dbReference>
<accession>A0ABY6HRS2</accession>
<keyword evidence="1" id="KW-0812">Transmembrane</keyword>
<feature type="transmembrane region" description="Helical" evidence="1">
    <location>
        <begin position="54"/>
        <end position="74"/>
    </location>
</feature>
<dbReference type="Proteomes" id="UP001208689">
    <property type="component" value="Chromosome"/>
</dbReference>
<reference evidence="2" key="1">
    <citation type="submission" date="2022-09" db="EMBL/GenBank/DDBJ databases">
        <title>Actin cytoskeleton and complex cell architecture in an #Asgard archaeon.</title>
        <authorList>
            <person name="Ponce Toledo R.I."/>
            <person name="Schleper C."/>
            <person name="Rodrigues Oliveira T."/>
            <person name="Wollweber F."/>
            <person name="Xu J."/>
            <person name="Rittmann S."/>
            <person name="Klingl A."/>
            <person name="Pilhofer M."/>
        </authorList>
    </citation>
    <scope>NUCLEOTIDE SEQUENCE</scope>
    <source>
        <strain evidence="2">B-35</strain>
    </source>
</reference>
<keyword evidence="3" id="KW-1185">Reference proteome</keyword>
<evidence type="ECO:0008006" key="4">
    <source>
        <dbReference type="Google" id="ProtNLM"/>
    </source>
</evidence>
<feature type="transmembrane region" description="Helical" evidence="1">
    <location>
        <begin position="24"/>
        <end position="47"/>
    </location>
</feature>
<gene>
    <name evidence="2" type="ORF">NEF87_002502</name>
</gene>
<keyword evidence="1" id="KW-1133">Transmembrane helix</keyword>
<evidence type="ECO:0000313" key="3">
    <source>
        <dbReference type="Proteomes" id="UP001208689"/>
    </source>
</evidence>
<evidence type="ECO:0000256" key="1">
    <source>
        <dbReference type="SAM" id="Phobius"/>
    </source>
</evidence>
<evidence type="ECO:0000313" key="2">
    <source>
        <dbReference type="EMBL" id="UYP46217.1"/>
    </source>
</evidence>
<protein>
    <recommendedName>
        <fullName evidence="4">YcxB-like protein domain-containing protein</fullName>
    </recommendedName>
</protein>
<name>A0ABY6HRS2_9ARCH</name>